<organism evidence="2 3">
    <name type="scientific">Datura stramonium</name>
    <name type="common">Jimsonweed</name>
    <name type="synonym">Common thornapple</name>
    <dbReference type="NCBI Taxonomy" id="4076"/>
    <lineage>
        <taxon>Eukaryota</taxon>
        <taxon>Viridiplantae</taxon>
        <taxon>Streptophyta</taxon>
        <taxon>Embryophyta</taxon>
        <taxon>Tracheophyta</taxon>
        <taxon>Spermatophyta</taxon>
        <taxon>Magnoliopsida</taxon>
        <taxon>eudicotyledons</taxon>
        <taxon>Gunneridae</taxon>
        <taxon>Pentapetalae</taxon>
        <taxon>asterids</taxon>
        <taxon>lamiids</taxon>
        <taxon>Solanales</taxon>
        <taxon>Solanaceae</taxon>
        <taxon>Solanoideae</taxon>
        <taxon>Datureae</taxon>
        <taxon>Datura</taxon>
    </lineage>
</organism>
<name>A0ABS8WXW1_DATST</name>
<reference evidence="2 3" key="1">
    <citation type="journal article" date="2021" name="BMC Genomics">
        <title>Datura genome reveals duplications of psychoactive alkaloid biosynthetic genes and high mutation rate following tissue culture.</title>
        <authorList>
            <person name="Rajewski A."/>
            <person name="Carter-House D."/>
            <person name="Stajich J."/>
            <person name="Litt A."/>
        </authorList>
    </citation>
    <scope>NUCLEOTIDE SEQUENCE [LARGE SCALE GENOMIC DNA]</scope>
    <source>
        <strain evidence="2">AR-01</strain>
    </source>
</reference>
<accession>A0ABS8WXW1</accession>
<evidence type="ECO:0000256" key="1">
    <source>
        <dbReference type="SAM" id="MobiDB-lite"/>
    </source>
</evidence>
<feature type="non-terminal residue" evidence="2">
    <location>
        <position position="1"/>
    </location>
</feature>
<feature type="region of interest" description="Disordered" evidence="1">
    <location>
        <begin position="111"/>
        <end position="165"/>
    </location>
</feature>
<sequence>IIEAMGQDRPPDLEKFRSKDEIIALDNTNSTQKESMKMTKYNSRKSQNTNAIYVATSRDESAKIKKIHAQSSMGLQADAHEVYDRSNHDLHADQISGKKYEEIAGNEQLKLHGTSHCRTSTRPDSDDFHTGAPPGDCRPSQERPTHEISGRLDRGIDGNNNSKIQ</sequence>
<dbReference type="EMBL" id="JACEIK010013879">
    <property type="protein sequence ID" value="MCE3216686.1"/>
    <property type="molecule type" value="Genomic_DNA"/>
</dbReference>
<comment type="caution">
    <text evidence="2">The sequence shown here is derived from an EMBL/GenBank/DDBJ whole genome shotgun (WGS) entry which is preliminary data.</text>
</comment>
<dbReference type="Proteomes" id="UP000823775">
    <property type="component" value="Unassembled WGS sequence"/>
</dbReference>
<proteinExistence type="predicted"/>
<evidence type="ECO:0000313" key="3">
    <source>
        <dbReference type="Proteomes" id="UP000823775"/>
    </source>
</evidence>
<feature type="compositionally biased region" description="Basic and acidic residues" evidence="1">
    <location>
        <begin position="139"/>
        <end position="156"/>
    </location>
</feature>
<evidence type="ECO:0000313" key="2">
    <source>
        <dbReference type="EMBL" id="MCE3216686.1"/>
    </source>
</evidence>
<feature type="non-terminal residue" evidence="2">
    <location>
        <position position="165"/>
    </location>
</feature>
<protein>
    <submittedName>
        <fullName evidence="2">Uncharacterized protein</fullName>
    </submittedName>
</protein>
<gene>
    <name evidence="2" type="ORF">HAX54_007527</name>
</gene>
<keyword evidence="3" id="KW-1185">Reference proteome</keyword>